<organism evidence="2 3">
    <name type="scientific">Tistrella bauzanensis</name>
    <dbReference type="NCBI Taxonomy" id="657419"/>
    <lineage>
        <taxon>Bacteria</taxon>
        <taxon>Pseudomonadati</taxon>
        <taxon>Pseudomonadota</taxon>
        <taxon>Alphaproteobacteria</taxon>
        <taxon>Geminicoccales</taxon>
        <taxon>Geminicoccaceae</taxon>
        <taxon>Tistrella</taxon>
    </lineage>
</organism>
<dbReference type="InterPro" id="IPR008030">
    <property type="entry name" value="NmrA-like"/>
</dbReference>
<evidence type="ECO:0000313" key="2">
    <source>
        <dbReference type="EMBL" id="GGB32838.1"/>
    </source>
</evidence>
<feature type="domain" description="NmrA-like" evidence="1">
    <location>
        <begin position="2"/>
        <end position="225"/>
    </location>
</feature>
<dbReference type="Gene3D" id="3.90.25.10">
    <property type="entry name" value="UDP-galactose 4-epimerase, domain 1"/>
    <property type="match status" value="1"/>
</dbReference>
<evidence type="ECO:0000313" key="3">
    <source>
        <dbReference type="Proteomes" id="UP000603352"/>
    </source>
</evidence>
<name>A0ABQ1ICE9_9PROT</name>
<comment type="caution">
    <text evidence="2">The sequence shown here is derived from an EMBL/GenBank/DDBJ whole genome shotgun (WGS) entry which is preliminary data.</text>
</comment>
<dbReference type="InterPro" id="IPR051604">
    <property type="entry name" value="Ergot_Alk_Oxidoreductase"/>
</dbReference>
<protein>
    <submittedName>
        <fullName evidence="2">NAD(P)-dependent oxidoreductase</fullName>
    </submittedName>
</protein>
<sequence>MTVLVANANGKIGSAVVDALVAAGVPVRAGVRRPDAYGGSERQKGVEAVAFDYGDPALMVHAVQGVEAVFSAAPYETLPTAEAGLAVAAAAAGVARIVKLSALGPDDQPPAAHAAAEMAVLNALPASVMLRPTFFMQNYATMHLAAIRDGGAFYEPAAQGRTAFVDARDIADMAVAALTDPAHAGRIYSLTGPEALSRDEVAARIAAAAGRPVAYVAVDDAALRAALNGADPLLVELMSELMALVRAGGTERVHGDIPAVLGRPARDVATFARDHATVWR</sequence>
<dbReference type="PANTHER" id="PTHR43162">
    <property type="match status" value="1"/>
</dbReference>
<proteinExistence type="predicted"/>
<evidence type="ECO:0000259" key="1">
    <source>
        <dbReference type="Pfam" id="PF05368"/>
    </source>
</evidence>
<accession>A0ABQ1ICE9</accession>
<dbReference type="Gene3D" id="3.40.50.720">
    <property type="entry name" value="NAD(P)-binding Rossmann-like Domain"/>
    <property type="match status" value="1"/>
</dbReference>
<keyword evidence="3" id="KW-1185">Reference proteome</keyword>
<dbReference type="Proteomes" id="UP000603352">
    <property type="component" value="Unassembled WGS sequence"/>
</dbReference>
<dbReference type="PANTHER" id="PTHR43162:SF1">
    <property type="entry name" value="PRESTALK A DIFFERENTIATION PROTEIN A"/>
    <property type="match status" value="1"/>
</dbReference>
<dbReference type="SUPFAM" id="SSF51735">
    <property type="entry name" value="NAD(P)-binding Rossmann-fold domains"/>
    <property type="match status" value="1"/>
</dbReference>
<dbReference type="RefSeq" id="WP_188575923.1">
    <property type="nucleotide sequence ID" value="NZ_BMDZ01000010.1"/>
</dbReference>
<gene>
    <name evidence="2" type="ORF">GCM10011505_12850</name>
</gene>
<reference evidence="3" key="1">
    <citation type="journal article" date="2019" name="Int. J. Syst. Evol. Microbiol.">
        <title>The Global Catalogue of Microorganisms (GCM) 10K type strain sequencing project: providing services to taxonomists for standard genome sequencing and annotation.</title>
        <authorList>
            <consortium name="The Broad Institute Genomics Platform"/>
            <consortium name="The Broad Institute Genome Sequencing Center for Infectious Disease"/>
            <person name="Wu L."/>
            <person name="Ma J."/>
        </authorList>
    </citation>
    <scope>NUCLEOTIDE SEQUENCE [LARGE SCALE GENOMIC DNA]</scope>
    <source>
        <strain evidence="3">CGMCC 1.10188</strain>
    </source>
</reference>
<dbReference type="Pfam" id="PF05368">
    <property type="entry name" value="NmrA"/>
    <property type="match status" value="1"/>
</dbReference>
<dbReference type="EMBL" id="BMDZ01000010">
    <property type="protein sequence ID" value="GGB32838.1"/>
    <property type="molecule type" value="Genomic_DNA"/>
</dbReference>
<dbReference type="InterPro" id="IPR036291">
    <property type="entry name" value="NAD(P)-bd_dom_sf"/>
</dbReference>